<evidence type="ECO:0000256" key="6">
    <source>
        <dbReference type="ARBA" id="ARBA00023136"/>
    </source>
</evidence>
<dbReference type="PROSITE" id="PS51257">
    <property type="entry name" value="PROKAR_LIPOPROTEIN"/>
    <property type="match status" value="1"/>
</dbReference>
<proteinExistence type="inferred from homology"/>
<protein>
    <submittedName>
        <fullName evidence="9">YveK family protein</fullName>
    </submittedName>
</protein>
<evidence type="ECO:0000313" key="9">
    <source>
        <dbReference type="EMBL" id="MFC5472173.1"/>
    </source>
</evidence>
<keyword evidence="4 7" id="KW-0812">Transmembrane</keyword>
<organism evidence="9 10">
    <name type="scientific">Cohnella suwonensis</name>
    <dbReference type="NCBI Taxonomy" id="696072"/>
    <lineage>
        <taxon>Bacteria</taxon>
        <taxon>Bacillati</taxon>
        <taxon>Bacillota</taxon>
        <taxon>Bacilli</taxon>
        <taxon>Bacillales</taxon>
        <taxon>Paenibacillaceae</taxon>
        <taxon>Cohnella</taxon>
    </lineage>
</organism>
<dbReference type="InterPro" id="IPR050445">
    <property type="entry name" value="Bact_polysacc_biosynth/exp"/>
</dbReference>
<feature type="transmembrane region" description="Helical" evidence="7">
    <location>
        <begin position="174"/>
        <end position="196"/>
    </location>
</feature>
<evidence type="ECO:0000313" key="10">
    <source>
        <dbReference type="Proteomes" id="UP001596105"/>
    </source>
</evidence>
<feature type="domain" description="Polysaccharide chain length determinant N-terminal" evidence="8">
    <location>
        <begin position="2"/>
        <end position="93"/>
    </location>
</feature>
<evidence type="ECO:0000256" key="1">
    <source>
        <dbReference type="ARBA" id="ARBA00004651"/>
    </source>
</evidence>
<evidence type="ECO:0000259" key="8">
    <source>
        <dbReference type="Pfam" id="PF02706"/>
    </source>
</evidence>
<comment type="similarity">
    <text evidence="2">Belongs to the CpsC/CapA family.</text>
</comment>
<dbReference type="RefSeq" id="WP_209749059.1">
    <property type="nucleotide sequence ID" value="NZ_JBHSMH010000118.1"/>
</dbReference>
<name>A0ABW0M2D2_9BACL</name>
<keyword evidence="6 7" id="KW-0472">Membrane</keyword>
<dbReference type="InterPro" id="IPR003856">
    <property type="entry name" value="LPS_length_determ_N"/>
</dbReference>
<comment type="caution">
    <text evidence="9">The sequence shown here is derived from an EMBL/GenBank/DDBJ whole genome shotgun (WGS) entry which is preliminary data.</text>
</comment>
<accession>A0ABW0M2D2</accession>
<evidence type="ECO:0000256" key="7">
    <source>
        <dbReference type="SAM" id="Phobius"/>
    </source>
</evidence>
<gene>
    <name evidence="9" type="ORF">ACFPPD_26165</name>
</gene>
<sequence length="251" mass="28154">MELTIRDYFKVLYRRWWIICTFVVLACGLTAGYDYFFPKPVYEASTKLIVNNSNQGQVKDRADSNEISSNIMLIETYKEIIATPAIMEKVVANHPEINRDISQLISNVKVSSSTGSQVMSISIRDSTVQQAVQTVNAIAEVFKQEIPKIMNVDNITILSRAKTSDHQSPVSYGIWFKTLIALILSLFVSIGIVFLLDHLDDTLKTEKDVEAYLRLPTLAAISKIKTTAIKKNADPVTKKIGSENIHVSLNR</sequence>
<feature type="transmembrane region" description="Helical" evidence="7">
    <location>
        <begin position="12"/>
        <end position="33"/>
    </location>
</feature>
<dbReference type="Proteomes" id="UP001596105">
    <property type="component" value="Unassembled WGS sequence"/>
</dbReference>
<keyword evidence="3" id="KW-1003">Cell membrane</keyword>
<reference evidence="10" key="1">
    <citation type="journal article" date="2019" name="Int. J. Syst. Evol. Microbiol.">
        <title>The Global Catalogue of Microorganisms (GCM) 10K type strain sequencing project: providing services to taxonomists for standard genome sequencing and annotation.</title>
        <authorList>
            <consortium name="The Broad Institute Genomics Platform"/>
            <consortium name="The Broad Institute Genome Sequencing Center for Infectious Disease"/>
            <person name="Wu L."/>
            <person name="Ma J."/>
        </authorList>
    </citation>
    <scope>NUCLEOTIDE SEQUENCE [LARGE SCALE GENOMIC DNA]</scope>
    <source>
        <strain evidence="10">CCUG 57113</strain>
    </source>
</reference>
<evidence type="ECO:0000256" key="5">
    <source>
        <dbReference type="ARBA" id="ARBA00022989"/>
    </source>
</evidence>
<keyword evidence="5 7" id="KW-1133">Transmembrane helix</keyword>
<evidence type="ECO:0000256" key="3">
    <source>
        <dbReference type="ARBA" id="ARBA00022475"/>
    </source>
</evidence>
<dbReference type="PANTHER" id="PTHR32309">
    <property type="entry name" value="TYROSINE-PROTEIN KINASE"/>
    <property type="match status" value="1"/>
</dbReference>
<keyword evidence="10" id="KW-1185">Reference proteome</keyword>
<dbReference type="PANTHER" id="PTHR32309:SF13">
    <property type="entry name" value="FERRIC ENTEROBACTIN TRANSPORT PROTEIN FEPE"/>
    <property type="match status" value="1"/>
</dbReference>
<comment type="subcellular location">
    <subcellularLocation>
        <location evidence="1">Cell membrane</location>
        <topology evidence="1">Multi-pass membrane protein</topology>
    </subcellularLocation>
</comment>
<evidence type="ECO:0000256" key="2">
    <source>
        <dbReference type="ARBA" id="ARBA00006683"/>
    </source>
</evidence>
<dbReference type="EMBL" id="JBHSMH010000118">
    <property type="protein sequence ID" value="MFC5472173.1"/>
    <property type="molecule type" value="Genomic_DNA"/>
</dbReference>
<dbReference type="Pfam" id="PF02706">
    <property type="entry name" value="Wzz"/>
    <property type="match status" value="1"/>
</dbReference>
<evidence type="ECO:0000256" key="4">
    <source>
        <dbReference type="ARBA" id="ARBA00022692"/>
    </source>
</evidence>